<dbReference type="EMBL" id="JAOPGA020001789">
    <property type="protein sequence ID" value="KAL0491378.1"/>
    <property type="molecule type" value="Genomic_DNA"/>
</dbReference>
<feature type="transmembrane region" description="Helical" evidence="6">
    <location>
        <begin position="300"/>
        <end position="326"/>
    </location>
</feature>
<keyword evidence="2" id="KW-0813">Transport</keyword>
<feature type="domain" description="Major facilitator superfamily (MFS) profile" evidence="7">
    <location>
        <begin position="14"/>
        <end position="458"/>
    </location>
</feature>
<dbReference type="PANTHER" id="PTHR23504:SF15">
    <property type="entry name" value="MAJOR FACILITATOR SUPERFAMILY (MFS) PROFILE DOMAIN-CONTAINING PROTEIN"/>
    <property type="match status" value="1"/>
</dbReference>
<evidence type="ECO:0000256" key="5">
    <source>
        <dbReference type="ARBA" id="ARBA00023136"/>
    </source>
</evidence>
<feature type="transmembrane region" description="Helical" evidence="6">
    <location>
        <begin position="173"/>
        <end position="195"/>
    </location>
</feature>
<evidence type="ECO:0000256" key="2">
    <source>
        <dbReference type="ARBA" id="ARBA00022448"/>
    </source>
</evidence>
<dbReference type="InterPro" id="IPR020846">
    <property type="entry name" value="MFS_dom"/>
</dbReference>
<evidence type="ECO:0000259" key="7">
    <source>
        <dbReference type="PROSITE" id="PS50850"/>
    </source>
</evidence>
<name>A0AAW2ZQY2_9EUKA</name>
<dbReference type="SUPFAM" id="SSF103473">
    <property type="entry name" value="MFS general substrate transporter"/>
    <property type="match status" value="1"/>
</dbReference>
<dbReference type="InterPro" id="IPR001958">
    <property type="entry name" value="Tet-R_TetA/multi-R_MdtG-like"/>
</dbReference>
<dbReference type="PANTHER" id="PTHR23504">
    <property type="entry name" value="MAJOR FACILITATOR SUPERFAMILY DOMAIN-CONTAINING PROTEIN 10"/>
    <property type="match status" value="1"/>
</dbReference>
<accession>A0AAW2ZQY2</accession>
<feature type="transmembrane region" description="Helical" evidence="6">
    <location>
        <begin position="145"/>
        <end position="167"/>
    </location>
</feature>
<feature type="transmembrane region" description="Helical" evidence="6">
    <location>
        <begin position="338"/>
        <end position="356"/>
    </location>
</feature>
<dbReference type="InterPro" id="IPR036259">
    <property type="entry name" value="MFS_trans_sf"/>
</dbReference>
<keyword evidence="9" id="KW-1185">Reference proteome</keyword>
<dbReference type="PRINTS" id="PR01035">
    <property type="entry name" value="TCRTETA"/>
</dbReference>
<feature type="transmembrane region" description="Helical" evidence="6">
    <location>
        <begin position="109"/>
        <end position="133"/>
    </location>
</feature>
<dbReference type="AlphaFoldDB" id="A0AAW2ZQY2"/>
<proteinExistence type="predicted"/>
<dbReference type="PROSITE" id="PS50850">
    <property type="entry name" value="MFS"/>
    <property type="match status" value="1"/>
</dbReference>
<feature type="transmembrane region" description="Helical" evidence="6">
    <location>
        <begin position="434"/>
        <end position="454"/>
    </location>
</feature>
<dbReference type="Pfam" id="PF07690">
    <property type="entry name" value="MFS_1"/>
    <property type="match status" value="1"/>
</dbReference>
<sequence>MSKADNMRSYRNKIFTLLLLDSLCVGINVPVLPQMVTYQMKQDVSVASSYFGLIMSMTALINFVVSPLVGALSDKYGRKKLLLFSTYGSSLHYFILFLAMYFFQDVRGIYMIILGRIVSGITAHSIMLSFAYISDISDRKNRAQYFGLIGTSFGIAFLIGPALGGILGSKIHLSVPFALTSTIQFLNATGMLFFLKESLHLQDHTASPEDSSNDTCDSPLESEIQNSINEESKSDEIVFNQDAKHHHSGESIWKRANPLNSFDILLKDPFATVLSLAMLFNGIAQTGFQNVWVHYTNHRFGWSTLQCGLFFTIGGVFTAIVQGYMLKHIVASIGERKCVYYGFILSTILNLLLSVINQGWMLYPLIPFNALSGVSLPAMRAQMTKQSQGSHVHGALQGALASLQTLSRIIGPLLTTNLFRYVTSEKSLIAFEGAPFLLCAFLEFVSLGFIVYAFNSRFAGKQQVE</sequence>
<protein>
    <submittedName>
        <fullName evidence="8">Tetracycline resistance protein</fullName>
    </submittedName>
</protein>
<keyword evidence="5 6" id="KW-0472">Membrane</keyword>
<evidence type="ECO:0000256" key="4">
    <source>
        <dbReference type="ARBA" id="ARBA00022989"/>
    </source>
</evidence>
<evidence type="ECO:0000256" key="3">
    <source>
        <dbReference type="ARBA" id="ARBA00022692"/>
    </source>
</evidence>
<gene>
    <name evidence="8" type="ORF">AKO1_009925</name>
</gene>
<comment type="caution">
    <text evidence="8">The sequence shown here is derived from an EMBL/GenBank/DDBJ whole genome shotgun (WGS) entry which is preliminary data.</text>
</comment>
<dbReference type="PROSITE" id="PS00216">
    <property type="entry name" value="SUGAR_TRANSPORT_1"/>
    <property type="match status" value="1"/>
</dbReference>
<keyword evidence="4 6" id="KW-1133">Transmembrane helix</keyword>
<evidence type="ECO:0000256" key="6">
    <source>
        <dbReference type="SAM" id="Phobius"/>
    </source>
</evidence>
<dbReference type="GO" id="GO:0022857">
    <property type="term" value="F:transmembrane transporter activity"/>
    <property type="evidence" value="ECO:0007669"/>
    <property type="project" value="InterPro"/>
</dbReference>
<keyword evidence="3 6" id="KW-0812">Transmembrane</keyword>
<evidence type="ECO:0000256" key="1">
    <source>
        <dbReference type="ARBA" id="ARBA00004141"/>
    </source>
</evidence>
<dbReference type="InterPro" id="IPR005829">
    <property type="entry name" value="Sugar_transporter_CS"/>
</dbReference>
<evidence type="ECO:0000313" key="8">
    <source>
        <dbReference type="EMBL" id="KAL0491378.1"/>
    </source>
</evidence>
<dbReference type="GO" id="GO:0016020">
    <property type="term" value="C:membrane"/>
    <property type="evidence" value="ECO:0007669"/>
    <property type="project" value="UniProtKB-SubCell"/>
</dbReference>
<comment type="subcellular location">
    <subcellularLocation>
        <location evidence="1">Membrane</location>
        <topology evidence="1">Multi-pass membrane protein</topology>
    </subcellularLocation>
</comment>
<dbReference type="Proteomes" id="UP001431209">
    <property type="component" value="Unassembled WGS sequence"/>
</dbReference>
<organism evidence="8 9">
    <name type="scientific">Acrasis kona</name>
    <dbReference type="NCBI Taxonomy" id="1008807"/>
    <lineage>
        <taxon>Eukaryota</taxon>
        <taxon>Discoba</taxon>
        <taxon>Heterolobosea</taxon>
        <taxon>Tetramitia</taxon>
        <taxon>Eutetramitia</taxon>
        <taxon>Acrasidae</taxon>
        <taxon>Acrasis</taxon>
    </lineage>
</organism>
<feature type="transmembrane region" description="Helical" evidence="6">
    <location>
        <begin position="81"/>
        <end position="103"/>
    </location>
</feature>
<feature type="transmembrane region" description="Helical" evidence="6">
    <location>
        <begin position="49"/>
        <end position="69"/>
    </location>
</feature>
<dbReference type="InterPro" id="IPR011701">
    <property type="entry name" value="MFS"/>
</dbReference>
<evidence type="ECO:0000313" key="9">
    <source>
        <dbReference type="Proteomes" id="UP001431209"/>
    </source>
</evidence>
<dbReference type="Gene3D" id="1.20.1250.20">
    <property type="entry name" value="MFS general substrate transporter like domains"/>
    <property type="match status" value="1"/>
</dbReference>
<reference evidence="8 9" key="1">
    <citation type="submission" date="2024-03" db="EMBL/GenBank/DDBJ databases">
        <title>The Acrasis kona genome and developmental transcriptomes reveal deep origins of eukaryotic multicellular pathways.</title>
        <authorList>
            <person name="Sheikh S."/>
            <person name="Fu C.-J."/>
            <person name="Brown M.W."/>
            <person name="Baldauf S.L."/>
        </authorList>
    </citation>
    <scope>NUCLEOTIDE SEQUENCE [LARGE SCALE GENOMIC DNA]</scope>
    <source>
        <strain evidence="8 9">ATCC MYA-3509</strain>
    </source>
</reference>
<feature type="transmembrane region" description="Helical" evidence="6">
    <location>
        <begin position="270"/>
        <end position="288"/>
    </location>
</feature>